<feature type="compositionally biased region" description="Low complexity" evidence="1">
    <location>
        <begin position="21"/>
        <end position="30"/>
    </location>
</feature>
<organism evidence="2 3">
    <name type="scientific">Burkholderia pseudomallei</name>
    <name type="common">Pseudomonas pseudomallei</name>
    <dbReference type="NCBI Taxonomy" id="28450"/>
    <lineage>
        <taxon>Bacteria</taxon>
        <taxon>Pseudomonadati</taxon>
        <taxon>Pseudomonadota</taxon>
        <taxon>Betaproteobacteria</taxon>
        <taxon>Burkholderiales</taxon>
        <taxon>Burkholderiaceae</taxon>
        <taxon>Burkholderia</taxon>
        <taxon>pseudomallei group</taxon>
    </lineage>
</organism>
<proteinExistence type="predicted"/>
<reference evidence="2 3" key="1">
    <citation type="submission" date="2017-11" db="EMBL/GenBank/DDBJ databases">
        <title>Molecular characterization of Burkholderia pseudomallei and closely related isolates from Vietnam.</title>
        <authorList>
            <person name="Ustinov D.V."/>
            <person name="Antonov A.S."/>
            <person name="Avdusheva E.F."/>
            <person name="Shpak I.M."/>
            <person name="Zakharova I.B."/>
            <person name="Thi L.A."/>
            <person name="Teteryatnikova N."/>
            <person name="Lopasteyskaya Y.A."/>
            <person name="Kuzyutina J.A."/>
            <person name="Ngo T.N."/>
            <person name="Victorov D.V."/>
        </authorList>
    </citation>
    <scope>NUCLEOTIDE SEQUENCE [LARGE SCALE GENOMIC DNA]</scope>
    <source>
        <strain evidence="2 3">V1512</strain>
    </source>
</reference>
<evidence type="ECO:0000313" key="2">
    <source>
        <dbReference type="EMBL" id="PJO64103.1"/>
    </source>
</evidence>
<feature type="compositionally biased region" description="Basic and acidic residues" evidence="1">
    <location>
        <begin position="32"/>
        <end position="42"/>
    </location>
</feature>
<feature type="region of interest" description="Disordered" evidence="1">
    <location>
        <begin position="1"/>
        <end position="51"/>
    </location>
</feature>
<dbReference type="AlphaFoldDB" id="A0AAX0U6N1"/>
<name>A0AAX0U6N1_BURPE</name>
<protein>
    <submittedName>
        <fullName evidence="2">Uncharacterized protein</fullName>
    </submittedName>
</protein>
<comment type="caution">
    <text evidence="2">The sequence shown here is derived from an EMBL/GenBank/DDBJ whole genome shotgun (WGS) entry which is preliminary data.</text>
</comment>
<sequence>MAACLHDGRHRKIDWSAHNTAAAPPASPVSRPRPDVPSENRRSTVAAPALL</sequence>
<gene>
    <name evidence="2" type="ORF">CWD88_21910</name>
</gene>
<accession>A0AAX0U6N1</accession>
<dbReference type="Proteomes" id="UP000231878">
    <property type="component" value="Unassembled WGS sequence"/>
</dbReference>
<dbReference type="EMBL" id="PHRB01000024">
    <property type="protein sequence ID" value="PJO64103.1"/>
    <property type="molecule type" value="Genomic_DNA"/>
</dbReference>
<evidence type="ECO:0000256" key="1">
    <source>
        <dbReference type="SAM" id="MobiDB-lite"/>
    </source>
</evidence>
<evidence type="ECO:0000313" key="3">
    <source>
        <dbReference type="Proteomes" id="UP000231878"/>
    </source>
</evidence>